<dbReference type="AlphaFoldDB" id="A0A0Q3HB33"/>
<keyword evidence="5" id="KW-1185">Reference proteome</keyword>
<evidence type="ECO:0000313" key="5">
    <source>
        <dbReference type="Proteomes" id="UP000008810"/>
    </source>
</evidence>
<gene>
    <name evidence="4" type="primary">LOC100834271</name>
    <name evidence="3" type="ORF">BRADI_1g50390v3</name>
</gene>
<dbReference type="InterPro" id="IPR004873">
    <property type="entry name" value="BURP_dom"/>
</dbReference>
<feature type="signal peptide" evidence="1">
    <location>
        <begin position="1"/>
        <end position="20"/>
    </location>
</feature>
<dbReference type="Pfam" id="PF03181">
    <property type="entry name" value="BURP"/>
    <property type="match status" value="1"/>
</dbReference>
<sequence>MRSNMLSLLSGFLLVMTVQQGLHTISVCADETSTVLDSTTVYWQKMLPNSPMPPAIVELLASSSSGRKIQNQKSQLSLWGLVRKLISFYGNNEVEKLIPFYGENNVEQIIPFYPGTKDEKNGLARIIPFYPGTKDEKNGLPKIIPFYPGTKDEKNGMPRIIPFYPGTKDDKNGLPKIIPFYPGTKDDKNGLPKIIPFYPETKDDKNGLQKIIPFYPGTKNEKNGLPKIIPFYPETKDEKNGLPKIIPFYPETKNEKNGMPKIIPFYPRSKDETNGLPRIIPFYPAGTQKDEINGLPKISMKRRTSSVQAEEDEHVTATEATEIPNHLNHFFFENEVPPHQNDAHNHIHHNHFTISNLFFLEESLTPGTTINLYILPSTSTGAALLPRAVADSIAMTTTSYPTILDTFSPVTRSMAEDIWTVLDVCEQSAMGGEDMKNQSCATSVESMAEFAASVLTGGDTHGLRAFSSPDVPAKGAMDGPRYKVTAARRATESMETMTCHDLSFPFPVFLCHSVNPTKVFEVTLEREEADQLAGAGDDGAERMEVLAICHLDTSAFEPEKMPGGIKPGEATVCHFIGKDTILWATAA</sequence>
<protein>
    <recommendedName>
        <fullName evidence="2">BURP domain-containing protein</fullName>
    </recommendedName>
</protein>
<dbReference type="PANTHER" id="PTHR31236">
    <property type="entry name" value="BURP DOMAIN PROTEIN USPL1-LIKE"/>
    <property type="match status" value="1"/>
</dbReference>
<dbReference type="OrthoDB" id="654134at2759"/>
<dbReference type="SMART" id="SM01045">
    <property type="entry name" value="BURP"/>
    <property type="match status" value="1"/>
</dbReference>
<dbReference type="Proteomes" id="UP000008810">
    <property type="component" value="Chromosome 1"/>
</dbReference>
<dbReference type="ExpressionAtlas" id="A0A0Q3HB33">
    <property type="expression patterns" value="baseline and differential"/>
</dbReference>
<dbReference type="GeneID" id="100834271"/>
<dbReference type="PROSITE" id="PS51277">
    <property type="entry name" value="BURP"/>
    <property type="match status" value="1"/>
</dbReference>
<evidence type="ECO:0000313" key="3">
    <source>
        <dbReference type="EMBL" id="KQK19773.1"/>
    </source>
</evidence>
<feature type="domain" description="BURP" evidence="2">
    <location>
        <begin position="358"/>
        <end position="586"/>
    </location>
</feature>
<feature type="chain" id="PRO_5043129235" description="BURP domain-containing protein" evidence="1">
    <location>
        <begin position="21"/>
        <end position="587"/>
    </location>
</feature>
<name>A0A0Q3HB33_BRADI</name>
<organism evidence="3">
    <name type="scientific">Brachypodium distachyon</name>
    <name type="common">Purple false brome</name>
    <name type="synonym">Trachynia distachya</name>
    <dbReference type="NCBI Taxonomy" id="15368"/>
    <lineage>
        <taxon>Eukaryota</taxon>
        <taxon>Viridiplantae</taxon>
        <taxon>Streptophyta</taxon>
        <taxon>Embryophyta</taxon>
        <taxon>Tracheophyta</taxon>
        <taxon>Spermatophyta</taxon>
        <taxon>Magnoliopsida</taxon>
        <taxon>Liliopsida</taxon>
        <taxon>Poales</taxon>
        <taxon>Poaceae</taxon>
        <taxon>BOP clade</taxon>
        <taxon>Pooideae</taxon>
        <taxon>Stipodae</taxon>
        <taxon>Brachypodieae</taxon>
        <taxon>Brachypodium</taxon>
    </lineage>
</organism>
<dbReference type="Gramene" id="KQK19773">
    <property type="protein sequence ID" value="KQK19773"/>
    <property type="gene ID" value="BRADI_1g50390v3"/>
</dbReference>
<dbReference type="FunCoup" id="A0A0Q3HB33">
    <property type="interactions" value="7"/>
</dbReference>
<evidence type="ECO:0000256" key="1">
    <source>
        <dbReference type="SAM" id="SignalP"/>
    </source>
</evidence>
<dbReference type="InterPro" id="IPR044816">
    <property type="entry name" value="BURP"/>
</dbReference>
<reference evidence="4" key="3">
    <citation type="submission" date="2018-08" db="UniProtKB">
        <authorList>
            <consortium name="EnsemblPlants"/>
        </authorList>
    </citation>
    <scope>IDENTIFICATION</scope>
    <source>
        <strain evidence="4">cv. Bd21</strain>
    </source>
</reference>
<proteinExistence type="predicted"/>
<dbReference type="STRING" id="15368.A0A0Q3HB33"/>
<dbReference type="RefSeq" id="XP_010228072.1">
    <property type="nucleotide sequence ID" value="XM_010229770.3"/>
</dbReference>
<dbReference type="EMBL" id="CM000880">
    <property type="protein sequence ID" value="KQK19773.1"/>
    <property type="molecule type" value="Genomic_DNA"/>
</dbReference>
<evidence type="ECO:0000259" key="2">
    <source>
        <dbReference type="PROSITE" id="PS51277"/>
    </source>
</evidence>
<reference evidence="3" key="2">
    <citation type="submission" date="2017-06" db="EMBL/GenBank/DDBJ databases">
        <title>WGS assembly of Brachypodium distachyon.</title>
        <authorList>
            <consortium name="The International Brachypodium Initiative"/>
            <person name="Lucas S."/>
            <person name="Harmon-Smith M."/>
            <person name="Lail K."/>
            <person name="Tice H."/>
            <person name="Grimwood J."/>
            <person name="Bruce D."/>
            <person name="Barry K."/>
            <person name="Shu S."/>
            <person name="Lindquist E."/>
            <person name="Wang M."/>
            <person name="Pitluck S."/>
            <person name="Vogel J.P."/>
            <person name="Garvin D.F."/>
            <person name="Mockler T.C."/>
            <person name="Schmutz J."/>
            <person name="Rokhsar D."/>
            <person name="Bevan M.W."/>
        </authorList>
    </citation>
    <scope>NUCLEOTIDE SEQUENCE</scope>
    <source>
        <strain evidence="3">Bd21</strain>
    </source>
</reference>
<reference evidence="3 4" key="1">
    <citation type="journal article" date="2010" name="Nature">
        <title>Genome sequencing and analysis of the model grass Brachypodium distachyon.</title>
        <authorList>
            <consortium name="International Brachypodium Initiative"/>
        </authorList>
    </citation>
    <scope>NUCLEOTIDE SEQUENCE [LARGE SCALE GENOMIC DNA]</scope>
    <source>
        <strain evidence="3 4">Bd21</strain>
    </source>
</reference>
<keyword evidence="1" id="KW-0732">Signal</keyword>
<evidence type="ECO:0000313" key="4">
    <source>
        <dbReference type="EnsemblPlants" id="KQK19773"/>
    </source>
</evidence>
<dbReference type="PANTHER" id="PTHR31236:SF7">
    <property type="entry name" value="BURP DOMAIN-CONTAINING PROTEIN 10"/>
    <property type="match status" value="1"/>
</dbReference>
<accession>A0A0Q3HB33</accession>
<dbReference type="EnsemblPlants" id="KQK19773">
    <property type="protein sequence ID" value="KQK19773"/>
    <property type="gene ID" value="BRADI_1g50390v3"/>
</dbReference>